<accession>A0A6S9I1T9</accession>
<keyword evidence="6 9" id="KW-0472">Membrane</keyword>
<evidence type="ECO:0000256" key="6">
    <source>
        <dbReference type="ARBA" id="ARBA00023136"/>
    </source>
</evidence>
<comment type="similarity">
    <text evidence="7">Belongs to the amino acid-polyamine-organocation (APC) superfamily. Polyamine:cation symporter (PHS) (TC 2.A.3.12) family.</text>
</comment>
<dbReference type="PANTHER" id="PTHR45826">
    <property type="entry name" value="POLYAMINE TRANSPORTER PUT1"/>
    <property type="match status" value="1"/>
</dbReference>
<feature type="transmembrane region" description="Helical" evidence="9">
    <location>
        <begin position="234"/>
        <end position="251"/>
    </location>
</feature>
<feature type="transmembrane region" description="Helical" evidence="9">
    <location>
        <begin position="57"/>
        <end position="75"/>
    </location>
</feature>
<evidence type="ECO:0000256" key="1">
    <source>
        <dbReference type="ARBA" id="ARBA00004651"/>
    </source>
</evidence>
<dbReference type="AlphaFoldDB" id="A0A6S9I1T9"/>
<feature type="transmembrane region" description="Helical" evidence="9">
    <location>
        <begin position="81"/>
        <end position="100"/>
    </location>
</feature>
<keyword evidence="5 9" id="KW-1133">Transmembrane helix</keyword>
<dbReference type="Gene3D" id="1.20.1740.10">
    <property type="entry name" value="Amino acid/polyamine transporter I"/>
    <property type="match status" value="1"/>
</dbReference>
<keyword evidence="3" id="KW-1003">Cell membrane</keyword>
<feature type="transmembrane region" description="Helical" evidence="9">
    <location>
        <begin position="408"/>
        <end position="428"/>
    </location>
</feature>
<dbReference type="FunFam" id="1.20.1740.10:FF:000041">
    <property type="entry name" value="Amino acid permease, putative"/>
    <property type="match status" value="1"/>
</dbReference>
<keyword evidence="4 9" id="KW-0812">Transmembrane</keyword>
<evidence type="ECO:0000256" key="7">
    <source>
        <dbReference type="ARBA" id="ARBA00024041"/>
    </source>
</evidence>
<feature type="transmembrane region" description="Helical" evidence="9">
    <location>
        <begin position="325"/>
        <end position="352"/>
    </location>
</feature>
<comment type="subcellular location">
    <subcellularLocation>
        <location evidence="1">Cell membrane</location>
        <topology evidence="1">Multi-pass membrane protein</topology>
    </subcellularLocation>
</comment>
<dbReference type="EMBL" id="HBIU01027339">
    <property type="protein sequence ID" value="CAE0633889.1"/>
    <property type="molecule type" value="Transcribed_RNA"/>
</dbReference>
<proteinExistence type="inferred from homology"/>
<keyword evidence="2" id="KW-0813">Transport</keyword>
<evidence type="ECO:0008006" key="11">
    <source>
        <dbReference type="Google" id="ProtNLM"/>
    </source>
</evidence>
<dbReference type="GO" id="GO:0015203">
    <property type="term" value="F:polyamine transmembrane transporter activity"/>
    <property type="evidence" value="ECO:0007669"/>
    <property type="project" value="UniProtKB-ARBA"/>
</dbReference>
<dbReference type="InterPro" id="IPR002293">
    <property type="entry name" value="AA/rel_permease1"/>
</dbReference>
<feature type="transmembrane region" description="Helical" evidence="9">
    <location>
        <begin position="286"/>
        <end position="305"/>
    </location>
</feature>
<dbReference type="PANTHER" id="PTHR45826:SF2">
    <property type="entry name" value="AMINO ACID TRANSPORTER"/>
    <property type="match status" value="1"/>
</dbReference>
<sequence>MIIDHQCIATEEFSGNDGLKHFEMDHEVDRSSLLPEHQQTKRKSTAEFSEFKRPISLWPLVALIFYGVSGGPFGIEDAVAAAGPFLAIIGYLVFPLFWSIPEALITAELSCAFPEASGFVAWVDEAYGPYWGFVEGYLSWLSGVADNALYPILFVDYLQEFLEYVGWASEDGVLAHGGVARLPTVLGATLALTFLSWRGLDVVGWASIALAAATLLPFAVMALLGVALGKVDPGVWLATLPGGVLGGAVRWRRYLNVIFWNLNYWDSAASFAGDVQNPSKTFPQGMVLAVFVVIIGIQVPLMVGLGSAKEDEDWSDWTDGYLTTAAARIGGAWLGGWVLLAAGGSAVGQFVAEMASDAFQLMGMAERGMLPAALSRRSRFGTPTLAYVLSASGVILLSAFSFLEVIEILNFLYCWAQLLEFAAFISLRRKRMDLHRPYKIPVGTLGATLLLVFPTVTVVIMIAWSSFKTWMVGGSFMIFGLLMPKLMKFLSFHGVFEFIPEEERIQSSKTDCETKEKCGVSSTEERKNIIEDHQQEDQQPFLIINQNHKQQKSRDISYCPPTEVEESGNNS</sequence>
<evidence type="ECO:0000256" key="5">
    <source>
        <dbReference type="ARBA" id="ARBA00022989"/>
    </source>
</evidence>
<evidence type="ECO:0000256" key="2">
    <source>
        <dbReference type="ARBA" id="ARBA00022448"/>
    </source>
</evidence>
<feature type="transmembrane region" description="Helical" evidence="9">
    <location>
        <begin position="384"/>
        <end position="402"/>
    </location>
</feature>
<evidence type="ECO:0000313" key="10">
    <source>
        <dbReference type="EMBL" id="CAE0633889.1"/>
    </source>
</evidence>
<name>A0A6S9I1T9_HETAK</name>
<feature type="transmembrane region" description="Helical" evidence="9">
    <location>
        <begin position="202"/>
        <end position="228"/>
    </location>
</feature>
<gene>
    <name evidence="10" type="ORF">HAKA00212_LOCUS12602</name>
</gene>
<organism evidence="10">
    <name type="scientific">Heterosigma akashiwo</name>
    <name type="common">Chromophytic alga</name>
    <name type="synonym">Heterosigma carterae</name>
    <dbReference type="NCBI Taxonomy" id="2829"/>
    <lineage>
        <taxon>Eukaryota</taxon>
        <taxon>Sar</taxon>
        <taxon>Stramenopiles</taxon>
        <taxon>Ochrophyta</taxon>
        <taxon>Raphidophyceae</taxon>
        <taxon>Chattonellales</taxon>
        <taxon>Chattonellaceae</taxon>
        <taxon>Heterosigma</taxon>
    </lineage>
</organism>
<feature type="region of interest" description="Disordered" evidence="8">
    <location>
        <begin position="547"/>
        <end position="571"/>
    </location>
</feature>
<dbReference type="InterPro" id="IPR044566">
    <property type="entry name" value="RMV1-like"/>
</dbReference>
<evidence type="ECO:0000256" key="8">
    <source>
        <dbReference type="SAM" id="MobiDB-lite"/>
    </source>
</evidence>
<dbReference type="Pfam" id="PF13520">
    <property type="entry name" value="AA_permease_2"/>
    <property type="match status" value="1"/>
</dbReference>
<protein>
    <recommendedName>
        <fullName evidence="11">Amino acid permease/ SLC12A domain-containing protein</fullName>
    </recommendedName>
</protein>
<feature type="transmembrane region" description="Helical" evidence="9">
    <location>
        <begin position="440"/>
        <end position="464"/>
    </location>
</feature>
<dbReference type="GO" id="GO:0005886">
    <property type="term" value="C:plasma membrane"/>
    <property type="evidence" value="ECO:0007669"/>
    <property type="project" value="UniProtKB-SubCell"/>
</dbReference>
<reference evidence="10" key="1">
    <citation type="submission" date="2021-01" db="EMBL/GenBank/DDBJ databases">
        <authorList>
            <person name="Corre E."/>
            <person name="Pelletier E."/>
            <person name="Niang G."/>
            <person name="Scheremetjew M."/>
            <person name="Finn R."/>
            <person name="Kale V."/>
            <person name="Holt S."/>
            <person name="Cochrane G."/>
            <person name="Meng A."/>
            <person name="Brown T."/>
            <person name="Cohen L."/>
        </authorList>
    </citation>
    <scope>NUCLEOTIDE SEQUENCE</scope>
    <source>
        <strain evidence="10">CCMP3107</strain>
    </source>
</reference>
<evidence type="ECO:0000256" key="3">
    <source>
        <dbReference type="ARBA" id="ARBA00022475"/>
    </source>
</evidence>
<evidence type="ECO:0000256" key="4">
    <source>
        <dbReference type="ARBA" id="ARBA00022692"/>
    </source>
</evidence>
<evidence type="ECO:0000256" key="9">
    <source>
        <dbReference type="SAM" id="Phobius"/>
    </source>
</evidence>